<keyword evidence="2" id="KW-1185">Reference proteome</keyword>
<evidence type="ECO:0000313" key="1">
    <source>
        <dbReference type="EMBL" id="TXB70303.1"/>
    </source>
</evidence>
<accession>A0A5C6S7H0</accession>
<comment type="caution">
    <text evidence="1">The sequence shown here is derived from an EMBL/GenBank/DDBJ whole genome shotgun (WGS) entry which is preliminary data.</text>
</comment>
<sequence>MGLSLSSCLKDTCEATTTYAAFEPVYVSADDFRQPIQAAAPRSLEEPGKIYVFQDYLFINERHKGIHVIDNSNPASPQPVSFIEIPGNVDMAVRGNLLYADNYVDVVSIDISNPAAPVFAGRSEAVIPHFGIDPELGFLVEYKETEITQEVECSAYPGSSFRDGTLIFIDMASNEFDIATTSAANDFSNGASQTGQGGSMARFTLAMDHLYIVDDNSLRVLALSTPERPELINTTGLGWGIETIFPLGDKLFIGSQTGMYIVDISTPSQPEYLSVFTHANACDPVYVDGDIAYVTLRDGTECQTFTNQLDVVDVSDLLSPRLIRSFDMHNPHGLSKSGDALFICENEQGVKVFDAAVAEEVGNRQIAHLKGFQAYDIITISSQKLAIVVGDDGLFQYDISNPEAPERLSNLMSL</sequence>
<reference evidence="1 2" key="1">
    <citation type="submission" date="2019-08" db="EMBL/GenBank/DDBJ databases">
        <title>Genome of Phaeodactylibacter luteus.</title>
        <authorList>
            <person name="Bowman J.P."/>
        </authorList>
    </citation>
    <scope>NUCLEOTIDE SEQUENCE [LARGE SCALE GENOMIC DNA]</scope>
    <source>
        <strain evidence="1 2">KCTC 42180</strain>
    </source>
</reference>
<organism evidence="1 2">
    <name type="scientific">Phaeodactylibacter luteus</name>
    <dbReference type="NCBI Taxonomy" id="1564516"/>
    <lineage>
        <taxon>Bacteria</taxon>
        <taxon>Pseudomonadati</taxon>
        <taxon>Bacteroidota</taxon>
        <taxon>Saprospiria</taxon>
        <taxon>Saprospirales</taxon>
        <taxon>Haliscomenobacteraceae</taxon>
        <taxon>Phaeodactylibacter</taxon>
    </lineage>
</organism>
<dbReference type="OrthoDB" id="1521841at2"/>
<dbReference type="InterPro" id="IPR013211">
    <property type="entry name" value="LVIVD"/>
</dbReference>
<dbReference type="SUPFAM" id="SSF50969">
    <property type="entry name" value="YVTN repeat-like/Quinoprotein amine dehydrogenase"/>
    <property type="match status" value="1"/>
</dbReference>
<proteinExistence type="predicted"/>
<gene>
    <name evidence="1" type="ORF">FRY97_00750</name>
</gene>
<name>A0A5C6S7H0_9BACT</name>
<dbReference type="EMBL" id="VOOR01000001">
    <property type="protein sequence ID" value="TXB70303.1"/>
    <property type="molecule type" value="Genomic_DNA"/>
</dbReference>
<evidence type="ECO:0008006" key="3">
    <source>
        <dbReference type="Google" id="ProtNLM"/>
    </source>
</evidence>
<evidence type="ECO:0000313" key="2">
    <source>
        <dbReference type="Proteomes" id="UP000321580"/>
    </source>
</evidence>
<dbReference type="Pfam" id="PF08309">
    <property type="entry name" value="LVIVD"/>
    <property type="match status" value="4"/>
</dbReference>
<dbReference type="InterPro" id="IPR011044">
    <property type="entry name" value="Quino_amine_DH_bsu"/>
</dbReference>
<dbReference type="AlphaFoldDB" id="A0A5C6S7H0"/>
<protein>
    <recommendedName>
        <fullName evidence="3">LVIVD repeat protein</fullName>
    </recommendedName>
</protein>
<dbReference type="Proteomes" id="UP000321580">
    <property type="component" value="Unassembled WGS sequence"/>
</dbReference>